<evidence type="ECO:0000313" key="2">
    <source>
        <dbReference type="Proteomes" id="UP000326924"/>
    </source>
</evidence>
<accession>A0A5J5F6S3</accession>
<keyword evidence="2" id="KW-1185">Reference proteome</keyword>
<proteinExistence type="predicted"/>
<dbReference type="AlphaFoldDB" id="A0A5J5F6S3"/>
<dbReference type="EMBL" id="VXIS01000024">
    <property type="protein sequence ID" value="KAA8912465.1"/>
    <property type="molecule type" value="Genomic_DNA"/>
</dbReference>
<comment type="caution">
    <text evidence="1">The sequence shown here is derived from an EMBL/GenBank/DDBJ whole genome shotgun (WGS) entry which is preliminary data.</text>
</comment>
<dbReference type="InParanoid" id="A0A5J5F6S3"/>
<sequence length="202" mass="22813">MQPSTFQSHHFISTIAIHPRNSTRKQPPDPTAAAVAHLHLARLAQVQRYRACRKRIEEVKEKRTEVELYKSPPCKGCMRFREPVILNIRGEKSAILQPSALSISYLYLEPYLEPPQLSHAHSPLRAAAATACSLSLQRHFATTLATYRNKLSVVALAHHISRVAPETQSSTSPNKRRLAQPPFISISPCLDIRICLRSLFRH</sequence>
<protein>
    <submittedName>
        <fullName evidence="1">Uncharacterized protein</fullName>
    </submittedName>
</protein>
<dbReference type="Proteomes" id="UP000326924">
    <property type="component" value="Unassembled WGS sequence"/>
</dbReference>
<gene>
    <name evidence="1" type="ORF">FN846DRAFT_309828</name>
</gene>
<name>A0A5J5F6S3_9PEZI</name>
<organism evidence="1 2">
    <name type="scientific">Sphaerosporella brunnea</name>
    <dbReference type="NCBI Taxonomy" id="1250544"/>
    <lineage>
        <taxon>Eukaryota</taxon>
        <taxon>Fungi</taxon>
        <taxon>Dikarya</taxon>
        <taxon>Ascomycota</taxon>
        <taxon>Pezizomycotina</taxon>
        <taxon>Pezizomycetes</taxon>
        <taxon>Pezizales</taxon>
        <taxon>Pyronemataceae</taxon>
        <taxon>Sphaerosporella</taxon>
    </lineage>
</organism>
<reference evidence="1 2" key="1">
    <citation type="submission" date="2019-09" db="EMBL/GenBank/DDBJ databases">
        <title>Draft genome of the ectomycorrhizal ascomycete Sphaerosporella brunnea.</title>
        <authorList>
            <consortium name="DOE Joint Genome Institute"/>
            <person name="Benucci G.M."/>
            <person name="Marozzi G."/>
            <person name="Antonielli L."/>
            <person name="Sanchez S."/>
            <person name="Marco P."/>
            <person name="Wang X."/>
            <person name="Falini L.B."/>
            <person name="Barry K."/>
            <person name="Haridas S."/>
            <person name="Lipzen A."/>
            <person name="Labutti K."/>
            <person name="Grigoriev I.V."/>
            <person name="Murat C."/>
            <person name="Martin F."/>
            <person name="Albertini E."/>
            <person name="Donnini D."/>
            <person name="Bonito G."/>
        </authorList>
    </citation>
    <scope>NUCLEOTIDE SEQUENCE [LARGE SCALE GENOMIC DNA]</scope>
    <source>
        <strain evidence="1 2">Sb_GMNB300</strain>
    </source>
</reference>
<evidence type="ECO:0000313" key="1">
    <source>
        <dbReference type="EMBL" id="KAA8912465.1"/>
    </source>
</evidence>